<dbReference type="AlphaFoldDB" id="A0A5A5TBF8"/>
<dbReference type="Proteomes" id="UP000322530">
    <property type="component" value="Unassembled WGS sequence"/>
</dbReference>
<gene>
    <name evidence="2" type="ORF">KDI_22610</name>
</gene>
<sequence length="419" mass="47180">MLKNLAIERERVFLKNRLKFKQTILMYVYGYVYIEEVPGMAFIDPWRKLSCPSCGTQFYPGYCDIVSALPNGTVLKKAPTSSIQRMLARVWITTVKGQKYVKQMAGRQCPNPACNSILPPNIEQADNYLIALIGDGSAGKSHYIASCIQLLKQRETLELIGCSKIVGWGNTDTTYKNKYYNYVFGKLQQIPLTPRATSELNEPLIYELIFPKEAGRKRAKIVNLFFYDSSGEDLADQSRMVQYSSYVLKASAFIFLADPLTMPNIVKSLPDNLKPQVVRESSSADMLNRITETFRLGMGLSSGEAIDVPVAVTLSKSDLLKYVVRSEISSTQFLYEGTSTNRLNTDDYATIDSEVRNFILRFGDKVLIQSSKLFNTVSFFAVSATGWAAKDGHYPVIESLRCLDPLLWILWKLQVIDAD</sequence>
<evidence type="ECO:0000313" key="3">
    <source>
        <dbReference type="Proteomes" id="UP000322530"/>
    </source>
</evidence>
<feature type="domain" description="Double-GTPase 2" evidence="1">
    <location>
        <begin position="129"/>
        <end position="361"/>
    </location>
</feature>
<protein>
    <recommendedName>
        <fullName evidence="1">Double-GTPase 2 domain-containing protein</fullName>
    </recommendedName>
</protein>
<dbReference type="InterPro" id="IPR045528">
    <property type="entry name" value="DO-GTPase2"/>
</dbReference>
<evidence type="ECO:0000259" key="1">
    <source>
        <dbReference type="Pfam" id="PF19993"/>
    </source>
</evidence>
<name>A0A5A5TBF8_9CHLR</name>
<reference evidence="2 3" key="1">
    <citation type="submission" date="2019-01" db="EMBL/GenBank/DDBJ databases">
        <title>Draft genome sequence of Dictyobacter sp. Uno17.</title>
        <authorList>
            <person name="Wang C.M."/>
            <person name="Zheng Y."/>
            <person name="Sakai Y."/>
            <person name="Abe K."/>
            <person name="Yokota A."/>
            <person name="Yabe S."/>
        </authorList>
    </citation>
    <scope>NUCLEOTIDE SEQUENCE [LARGE SCALE GENOMIC DNA]</scope>
    <source>
        <strain evidence="2 3">Uno17</strain>
    </source>
</reference>
<keyword evidence="3" id="KW-1185">Reference proteome</keyword>
<organism evidence="2 3">
    <name type="scientific">Dictyobacter arantiisoli</name>
    <dbReference type="NCBI Taxonomy" id="2014874"/>
    <lineage>
        <taxon>Bacteria</taxon>
        <taxon>Bacillati</taxon>
        <taxon>Chloroflexota</taxon>
        <taxon>Ktedonobacteria</taxon>
        <taxon>Ktedonobacterales</taxon>
        <taxon>Dictyobacteraceae</taxon>
        <taxon>Dictyobacter</taxon>
    </lineage>
</organism>
<dbReference type="Pfam" id="PF19993">
    <property type="entry name" value="DO-GTPase2"/>
    <property type="match status" value="1"/>
</dbReference>
<accession>A0A5A5TBF8</accession>
<proteinExistence type="predicted"/>
<comment type="caution">
    <text evidence="2">The sequence shown here is derived from an EMBL/GenBank/DDBJ whole genome shotgun (WGS) entry which is preliminary data.</text>
</comment>
<evidence type="ECO:0000313" key="2">
    <source>
        <dbReference type="EMBL" id="GCF08697.1"/>
    </source>
</evidence>
<dbReference type="EMBL" id="BIXY01000029">
    <property type="protein sequence ID" value="GCF08697.1"/>
    <property type="molecule type" value="Genomic_DNA"/>
</dbReference>